<reference evidence="1" key="1">
    <citation type="journal article" date="2015" name="Nature">
        <title>Complex archaea that bridge the gap between prokaryotes and eukaryotes.</title>
        <authorList>
            <person name="Spang A."/>
            <person name="Saw J.H."/>
            <person name="Jorgensen S.L."/>
            <person name="Zaremba-Niedzwiedzka K."/>
            <person name="Martijn J."/>
            <person name="Lind A.E."/>
            <person name="van Eijk R."/>
            <person name="Schleper C."/>
            <person name="Guy L."/>
            <person name="Ettema T.J."/>
        </authorList>
    </citation>
    <scope>NUCLEOTIDE SEQUENCE</scope>
</reference>
<organism evidence="1">
    <name type="scientific">marine sediment metagenome</name>
    <dbReference type="NCBI Taxonomy" id="412755"/>
    <lineage>
        <taxon>unclassified sequences</taxon>
        <taxon>metagenomes</taxon>
        <taxon>ecological metagenomes</taxon>
    </lineage>
</organism>
<dbReference type="EMBL" id="LAZR01003465">
    <property type="protein sequence ID" value="KKN18038.1"/>
    <property type="molecule type" value="Genomic_DNA"/>
</dbReference>
<evidence type="ECO:0000313" key="1">
    <source>
        <dbReference type="EMBL" id="KKN18038.1"/>
    </source>
</evidence>
<sequence>MLLKAGVDISRLNRPMRRALNILERLYPDFIITSTYEGSHSPASLHYADDAIDVRPVTAKDKRLARDLLREKLGPDFDVIRERSHFHIEYDPKG</sequence>
<accession>A0A0F9RL94</accession>
<proteinExistence type="predicted"/>
<protein>
    <recommendedName>
        <fullName evidence="2">Peptidase M15A C-terminal domain-containing protein</fullName>
    </recommendedName>
</protein>
<name>A0A0F9RL94_9ZZZZ</name>
<evidence type="ECO:0008006" key="2">
    <source>
        <dbReference type="Google" id="ProtNLM"/>
    </source>
</evidence>
<comment type="caution">
    <text evidence="1">The sequence shown here is derived from an EMBL/GenBank/DDBJ whole genome shotgun (WGS) entry which is preliminary data.</text>
</comment>
<gene>
    <name evidence="1" type="ORF">LCGC14_0959790</name>
</gene>
<dbReference type="AlphaFoldDB" id="A0A0F9RL94"/>